<dbReference type="Pfam" id="PF13418">
    <property type="entry name" value="Beta-prop_TYW4"/>
    <property type="match status" value="1"/>
</dbReference>
<dbReference type="OrthoDB" id="203237at2759"/>
<evidence type="ECO:0000256" key="4">
    <source>
        <dbReference type="ARBA" id="ARBA00012155"/>
    </source>
</evidence>
<accession>A0A5B8ML19</accession>
<keyword evidence="8 14" id="KW-0808">Transferase</keyword>
<dbReference type="SUPFAM" id="SSF50965">
    <property type="entry name" value="Galactose oxidase, central domain"/>
    <property type="match status" value="1"/>
</dbReference>
<evidence type="ECO:0000256" key="6">
    <source>
        <dbReference type="ARBA" id="ARBA00018045"/>
    </source>
</evidence>
<evidence type="ECO:0000256" key="3">
    <source>
        <dbReference type="ARBA" id="ARBA00010703"/>
    </source>
</evidence>
<sequence>MSSSIQVQGTNDEANLSKRSACDQGYFDDWAIRYFVERRARRTPLVNRGYFCRVHALRTALASLARELKRSKGCPPSENERLQVVSLGCGYDTTLFQLLRSGDLDGLDVKYCEVDYPALVGRKAATVDRHHHLRDLLDEKGYAMTVVGSTSATTDDETRGCSGGEGASSSGSASTYFLVGQDLSQVGELENALLQECALDERLPTVFVSECVLNYIKPTSVHAILDWIPRTFADAGLLVCDYLGPHDGFGVTMMKTLGDRGCPLLAIEDFPSCTEIERRYAEHSWSKCTALTMADTYYLNLDDEKFEDVERKELFDEYEDWHSMCCHYTFTWALCRRSSAAPGKLEEAAAVLPRRRLRGPGYPISRQTYRLEVVGAAAEEASLNGAPGRWGLDACISDGALCLFGGFGKGLGGGHQRLNDVVRIDVRRLNGGDALDVRREPPSNVQKEDQKALRRMYHSISAAPGGFFIFGGRAGPQQGYNDVIRVRCGAADAPSFERMRCEGVAPCSRWRHTMTNLGEEEAYLVVGGWDGEKALNDFHVLEQRGGSCRWHGVERTGEDLDPLFGHTVDLVSRNGGGGDATRPDFSCRLVLFGGFDGSKSMYNSVYSLELQRDSAGRWKAEVAALSRAGPDPRYSHASFVKSNPPTLVVVGGVTLTSGDDHSAFAFDLTSLEWTKVRFERDGVDIWARQKLLPLPASADEAGNGQALALVGGGLLCFSFGSKFNPLVLLLRISPM</sequence>
<dbReference type="GO" id="GO:0008175">
    <property type="term" value="F:tRNA methyltransferase activity"/>
    <property type="evidence" value="ECO:0007669"/>
    <property type="project" value="TreeGrafter"/>
</dbReference>
<dbReference type="PANTHER" id="PTHR46529:SF1">
    <property type="entry name" value="TRNA WYBUTOSINE-SYNTHESIZING PROTEIN 4"/>
    <property type="match status" value="1"/>
</dbReference>
<evidence type="ECO:0000313" key="14">
    <source>
        <dbReference type="EMBL" id="QDZ20971.1"/>
    </source>
</evidence>
<dbReference type="STRING" id="1764295.A0A5B8ML19"/>
<comment type="pathway">
    <text evidence="2">tRNA modification; wybutosine-tRNA(Phe) biosynthesis.</text>
</comment>
<keyword evidence="9" id="KW-0949">S-adenosyl-L-methionine</keyword>
<evidence type="ECO:0000313" key="15">
    <source>
        <dbReference type="Proteomes" id="UP000316726"/>
    </source>
</evidence>
<dbReference type="Proteomes" id="UP000316726">
    <property type="component" value="Chromosome 4"/>
</dbReference>
<evidence type="ECO:0000256" key="7">
    <source>
        <dbReference type="ARBA" id="ARBA00022603"/>
    </source>
</evidence>
<dbReference type="Gene3D" id="3.40.50.150">
    <property type="entry name" value="Vaccinia Virus protein VP39"/>
    <property type="match status" value="1"/>
</dbReference>
<dbReference type="InterPro" id="IPR007213">
    <property type="entry name" value="Ppm1/Ppm2/Tcmp"/>
</dbReference>
<evidence type="ECO:0000256" key="12">
    <source>
        <dbReference type="ARBA" id="ARBA00030847"/>
    </source>
</evidence>
<evidence type="ECO:0000256" key="1">
    <source>
        <dbReference type="ARBA" id="ARBA00001806"/>
    </source>
</evidence>
<gene>
    <name evidence="14" type="ORF">A3770_04p34890</name>
</gene>
<dbReference type="InterPro" id="IPR015915">
    <property type="entry name" value="Kelch-typ_b-propeller"/>
</dbReference>
<dbReference type="EC" id="2.1.1.290" evidence="5"/>
<keyword evidence="7 14" id="KW-0489">Methyltransferase</keyword>
<dbReference type="InterPro" id="IPR011043">
    <property type="entry name" value="Gal_Oxase/kelch_b-propeller"/>
</dbReference>
<dbReference type="GO" id="GO:0031591">
    <property type="term" value="P:wybutosine biosynthetic process"/>
    <property type="evidence" value="ECO:0007669"/>
    <property type="project" value="TreeGrafter"/>
</dbReference>
<keyword evidence="10" id="KW-0819">tRNA processing</keyword>
<dbReference type="PANTHER" id="PTHR46529">
    <property type="entry name" value="TRNA WYBUTOSINE-SYNTHESIZING PROTEIN 4"/>
    <property type="match status" value="1"/>
</dbReference>
<comment type="catalytic activity">
    <reaction evidence="1">
        <text>7-[(3S)-3-amino-3-carboxypropyl]wyosine(37) in tRNA(Phe) + S-adenosyl-L-methionine = 7-[(3S)-(3-amino-3-methoxycarbonyl)propyl]wyosine(37) in tRNA(Phe) + S-adenosyl-L-homocysteine</text>
        <dbReference type="Rhea" id="RHEA:36903"/>
        <dbReference type="Rhea" id="RHEA-COMP:10379"/>
        <dbReference type="Rhea" id="RHEA-COMP:11844"/>
        <dbReference type="ChEBI" id="CHEBI:57856"/>
        <dbReference type="ChEBI" id="CHEBI:59789"/>
        <dbReference type="ChEBI" id="CHEBI:73543"/>
        <dbReference type="ChEBI" id="CHEBI:74275"/>
        <dbReference type="EC" id="2.1.1.290"/>
    </reaction>
</comment>
<protein>
    <recommendedName>
        <fullName evidence="6">tRNA wybutosine-synthesizing protein 4</fullName>
        <ecNumber evidence="5">2.1.1.290</ecNumber>
        <ecNumber evidence="4">2.3.1.231</ecNumber>
    </recommendedName>
    <alternativeName>
        <fullName evidence="12">tRNA(Phe) (7-(3-amino-3-(methoxycarbonyl)propyl)wyosine(37)-N)-methoxycarbonyltransferase</fullName>
    </alternativeName>
    <alternativeName>
        <fullName evidence="11">tRNA(Phe) (7-(3-amino-3-carboxypropyl)wyosine(37)-O)-methyltransferase</fullName>
    </alternativeName>
</protein>
<keyword evidence="15" id="KW-1185">Reference proteome</keyword>
<evidence type="ECO:0000256" key="11">
    <source>
        <dbReference type="ARBA" id="ARBA00029750"/>
    </source>
</evidence>
<dbReference type="EMBL" id="CP031037">
    <property type="protein sequence ID" value="QDZ20971.1"/>
    <property type="molecule type" value="Genomic_DNA"/>
</dbReference>
<proteinExistence type="inferred from homology"/>
<evidence type="ECO:0000256" key="10">
    <source>
        <dbReference type="ARBA" id="ARBA00022694"/>
    </source>
</evidence>
<dbReference type="Gene3D" id="2.120.10.80">
    <property type="entry name" value="Kelch-type beta propeller"/>
    <property type="match status" value="1"/>
</dbReference>
<dbReference type="Pfam" id="PF04072">
    <property type="entry name" value="LCM"/>
    <property type="match status" value="1"/>
</dbReference>
<dbReference type="AlphaFoldDB" id="A0A5B8ML19"/>
<comment type="catalytic activity">
    <reaction evidence="13">
        <text>7-[(3S)-(3-amino-3-methoxycarbonyl)propyl]wyosine(37) in tRNA(Phe) + S-adenosyl-L-methionine + CO2 = wybutosine(37) in tRNA(Phe) + S-adenosyl-L-homocysteine + 2 H(+)</text>
        <dbReference type="Rhea" id="RHEA:37119"/>
        <dbReference type="Rhea" id="RHEA-COMP:11844"/>
        <dbReference type="Rhea" id="RHEA-COMP:11847"/>
        <dbReference type="ChEBI" id="CHEBI:15378"/>
        <dbReference type="ChEBI" id="CHEBI:16526"/>
        <dbReference type="ChEBI" id="CHEBI:57856"/>
        <dbReference type="ChEBI" id="CHEBI:59789"/>
        <dbReference type="ChEBI" id="CHEBI:73544"/>
        <dbReference type="ChEBI" id="CHEBI:74275"/>
        <dbReference type="EC" id="2.3.1.231"/>
    </reaction>
</comment>
<reference evidence="14 15" key="1">
    <citation type="submission" date="2018-07" db="EMBL/GenBank/DDBJ databases">
        <title>The complete nuclear genome of the prasinophyte Chloropicon primus (CCMP1205).</title>
        <authorList>
            <person name="Pombert J.-F."/>
            <person name="Otis C."/>
            <person name="Turmel M."/>
            <person name="Lemieux C."/>
        </authorList>
    </citation>
    <scope>NUCLEOTIDE SEQUENCE [LARGE SCALE GENOMIC DNA]</scope>
    <source>
        <strain evidence="14 15">CCMP1205</strain>
    </source>
</reference>
<dbReference type="GO" id="GO:0030488">
    <property type="term" value="P:tRNA methylation"/>
    <property type="evidence" value="ECO:0007669"/>
    <property type="project" value="TreeGrafter"/>
</dbReference>
<evidence type="ECO:0000256" key="8">
    <source>
        <dbReference type="ARBA" id="ARBA00022679"/>
    </source>
</evidence>
<comment type="similarity">
    <text evidence="3">Belongs to the methyltransferase superfamily. LCMT family.</text>
</comment>
<dbReference type="EC" id="2.3.1.231" evidence="4"/>
<evidence type="ECO:0000256" key="5">
    <source>
        <dbReference type="ARBA" id="ARBA00012779"/>
    </source>
</evidence>
<dbReference type="SUPFAM" id="SSF53335">
    <property type="entry name" value="S-adenosyl-L-methionine-dependent methyltransferases"/>
    <property type="match status" value="1"/>
</dbReference>
<evidence type="ECO:0000256" key="9">
    <source>
        <dbReference type="ARBA" id="ARBA00022691"/>
    </source>
</evidence>
<evidence type="ECO:0000256" key="13">
    <source>
        <dbReference type="ARBA" id="ARBA00049250"/>
    </source>
</evidence>
<dbReference type="UniPathway" id="UPA00375"/>
<dbReference type="InterPro" id="IPR029063">
    <property type="entry name" value="SAM-dependent_MTases_sf"/>
</dbReference>
<organism evidence="14 15">
    <name type="scientific">Chloropicon primus</name>
    <dbReference type="NCBI Taxonomy" id="1764295"/>
    <lineage>
        <taxon>Eukaryota</taxon>
        <taxon>Viridiplantae</taxon>
        <taxon>Chlorophyta</taxon>
        <taxon>Chloropicophyceae</taxon>
        <taxon>Chloropicales</taxon>
        <taxon>Chloropicaceae</taxon>
        <taxon>Chloropicon</taxon>
    </lineage>
</organism>
<evidence type="ECO:0000256" key="2">
    <source>
        <dbReference type="ARBA" id="ARBA00004797"/>
    </source>
</evidence>
<name>A0A5B8ML19_9CHLO</name>